<organism evidence="7">
    <name type="scientific">Brassica napus</name>
    <name type="common">Rape</name>
    <dbReference type="NCBI Taxonomy" id="3708"/>
    <lineage>
        <taxon>Eukaryota</taxon>
        <taxon>Viridiplantae</taxon>
        <taxon>Streptophyta</taxon>
        <taxon>Embryophyta</taxon>
        <taxon>Tracheophyta</taxon>
        <taxon>Spermatophyta</taxon>
        <taxon>Magnoliopsida</taxon>
        <taxon>eudicotyledons</taxon>
        <taxon>Gunneridae</taxon>
        <taxon>Pentapetalae</taxon>
        <taxon>rosids</taxon>
        <taxon>malvids</taxon>
        <taxon>Brassicales</taxon>
        <taxon>Brassicaceae</taxon>
        <taxon>Brassiceae</taxon>
        <taxon>Brassica</taxon>
    </lineage>
</organism>
<keyword evidence="3" id="KW-0862">Zinc</keyword>
<dbReference type="PROSITE" id="PS50808">
    <property type="entry name" value="ZF_BED"/>
    <property type="match status" value="1"/>
</dbReference>
<gene>
    <name evidence="7" type="primary">BnaCnng77300D</name>
    <name evidence="7" type="ORF">GSBRNA2T00028110001</name>
</gene>
<feature type="domain" description="BED-type" evidence="6">
    <location>
        <begin position="91"/>
        <end position="144"/>
    </location>
</feature>
<dbReference type="Gramene" id="CDY72368">
    <property type="protein sequence ID" value="CDY72368"/>
    <property type="gene ID" value="GSBRNA2T00028110001"/>
</dbReference>
<evidence type="ECO:0000256" key="5">
    <source>
        <dbReference type="SAM" id="MobiDB-lite"/>
    </source>
</evidence>
<evidence type="ECO:0000259" key="6">
    <source>
        <dbReference type="PROSITE" id="PS50808"/>
    </source>
</evidence>
<dbReference type="InterPro" id="IPR053031">
    <property type="entry name" value="Cuticle_assoc_protein"/>
</dbReference>
<evidence type="ECO:0000256" key="2">
    <source>
        <dbReference type="ARBA" id="ARBA00022771"/>
    </source>
</evidence>
<dbReference type="PANTHER" id="PTHR34396:SF25">
    <property type="entry name" value="BOUNDARY ELEMENT ASSOCIATED FACTOR"/>
    <property type="match status" value="1"/>
</dbReference>
<dbReference type="GO" id="GO:0003677">
    <property type="term" value="F:DNA binding"/>
    <property type="evidence" value="ECO:0007669"/>
    <property type="project" value="InterPro"/>
</dbReference>
<dbReference type="EMBL" id="LK050557">
    <property type="protein sequence ID" value="CDY72368.1"/>
    <property type="molecule type" value="Genomic_DNA"/>
</dbReference>
<dbReference type="PaxDb" id="3708-A0A078JXL5"/>
<dbReference type="PANTHER" id="PTHR34396">
    <property type="entry name" value="OS03G0264950 PROTEIN-RELATED"/>
    <property type="match status" value="1"/>
</dbReference>
<evidence type="ECO:0000256" key="4">
    <source>
        <dbReference type="PROSITE-ProRule" id="PRU00027"/>
    </source>
</evidence>
<reference evidence="7" key="2">
    <citation type="submission" date="2014-06" db="EMBL/GenBank/DDBJ databases">
        <authorList>
            <person name="Genoscope - CEA"/>
        </authorList>
    </citation>
    <scope>NUCLEOTIDE SEQUENCE</scope>
</reference>
<evidence type="ECO:0000313" key="7">
    <source>
        <dbReference type="EMBL" id="CDY72368.1"/>
    </source>
</evidence>
<accession>A0A078JXL5</accession>
<protein>
    <submittedName>
        <fullName evidence="7">BnaCnng77300D protein</fullName>
    </submittedName>
</protein>
<name>A0A078JXL5_BRANA</name>
<dbReference type="Pfam" id="PF02892">
    <property type="entry name" value="zf-BED"/>
    <property type="match status" value="1"/>
</dbReference>
<reference evidence="7" key="1">
    <citation type="journal article" date="2014" name="Science">
        <title>Plant genetics. Early allopolyploid evolution in the post-Neolithic Brassica napus oilseed genome.</title>
        <authorList>
            <person name="Chalhoub B."/>
            <person name="Denoeud F."/>
            <person name="Liu S."/>
            <person name="Parkin I.A."/>
            <person name="Tang H."/>
            <person name="Wang X."/>
            <person name="Chiquet J."/>
            <person name="Belcram H."/>
            <person name="Tong C."/>
            <person name="Samans B."/>
            <person name="Correa M."/>
            <person name="Da Silva C."/>
            <person name="Just J."/>
            <person name="Falentin C."/>
            <person name="Koh C.S."/>
            <person name="Le Clainche I."/>
            <person name="Bernard M."/>
            <person name="Bento P."/>
            <person name="Noel B."/>
            <person name="Labadie K."/>
            <person name="Alberti A."/>
            <person name="Charles M."/>
            <person name="Arnaud D."/>
            <person name="Guo H."/>
            <person name="Daviaud C."/>
            <person name="Alamery S."/>
            <person name="Jabbari K."/>
            <person name="Zhao M."/>
            <person name="Edger P.P."/>
            <person name="Chelaifa H."/>
            <person name="Tack D."/>
            <person name="Lassalle G."/>
            <person name="Mestiri I."/>
            <person name="Schnel N."/>
            <person name="Le Paslier M.C."/>
            <person name="Fan G."/>
            <person name="Renault V."/>
            <person name="Bayer P.E."/>
            <person name="Golicz A.A."/>
            <person name="Manoli S."/>
            <person name="Lee T.H."/>
            <person name="Thi V.H."/>
            <person name="Chalabi S."/>
            <person name="Hu Q."/>
            <person name="Fan C."/>
            <person name="Tollenaere R."/>
            <person name="Lu Y."/>
            <person name="Battail C."/>
            <person name="Shen J."/>
            <person name="Sidebottom C.H."/>
            <person name="Wang X."/>
            <person name="Canaguier A."/>
            <person name="Chauveau A."/>
            <person name="Berard A."/>
            <person name="Deniot G."/>
            <person name="Guan M."/>
            <person name="Liu Z."/>
            <person name="Sun F."/>
            <person name="Lim Y.P."/>
            <person name="Lyons E."/>
            <person name="Town C.D."/>
            <person name="Bancroft I."/>
            <person name="Wang X."/>
            <person name="Meng J."/>
            <person name="Ma J."/>
            <person name="Pires J.C."/>
            <person name="King G.J."/>
            <person name="Brunel D."/>
            <person name="Delourme R."/>
            <person name="Renard M."/>
            <person name="Aury J.M."/>
            <person name="Adams K.L."/>
            <person name="Batley J."/>
            <person name="Snowdon R.J."/>
            <person name="Tost J."/>
            <person name="Edwards D."/>
            <person name="Zhou Y."/>
            <person name="Hua W."/>
            <person name="Sharpe A.G."/>
            <person name="Paterson A.H."/>
            <person name="Guan C."/>
            <person name="Wincker P."/>
        </authorList>
    </citation>
    <scope>NUCLEOTIDE SEQUENCE [LARGE SCALE GENOMIC DNA]</scope>
</reference>
<evidence type="ECO:0000256" key="1">
    <source>
        <dbReference type="ARBA" id="ARBA00022723"/>
    </source>
</evidence>
<evidence type="ECO:0000256" key="3">
    <source>
        <dbReference type="ARBA" id="ARBA00022833"/>
    </source>
</evidence>
<proteinExistence type="predicted"/>
<dbReference type="GO" id="GO:0008270">
    <property type="term" value="F:zinc ion binding"/>
    <property type="evidence" value="ECO:0007669"/>
    <property type="project" value="UniProtKB-KW"/>
</dbReference>
<dbReference type="SMART" id="SM00614">
    <property type="entry name" value="ZnF_BED"/>
    <property type="match status" value="1"/>
</dbReference>
<dbReference type="InterPro" id="IPR003656">
    <property type="entry name" value="Znf_BED"/>
</dbReference>
<sequence>KGNVSYSLVYKDALKSISSKTGALFPRMNQFESQTSFLSMDSSSTPNRVSFDNNKDVEDEEEQELTTPDNRGKRKESPTANGANKAPRILPPRSKIWNHYTRTKDKRDKCICHYCKKNFCCKTKSGTKNLLKHISICKQFYSYSDGQSSTQQVIDEEGNVMSTKISEETFKEATNEMMVIGELPLCWVESVAWKHFYEIRQTCVKEDLNKGDCKDVLAEEGCYEKVV</sequence>
<keyword evidence="1" id="KW-0479">Metal-binding</keyword>
<keyword evidence="2 4" id="KW-0863">Zinc-finger</keyword>
<feature type="non-terminal residue" evidence="7">
    <location>
        <position position="1"/>
    </location>
</feature>
<feature type="region of interest" description="Disordered" evidence="5">
    <location>
        <begin position="36"/>
        <end position="89"/>
    </location>
</feature>
<dbReference type="AlphaFoldDB" id="A0A078JXL5"/>
<feature type="compositionally biased region" description="Polar residues" evidence="5">
    <location>
        <begin position="36"/>
        <end position="52"/>
    </location>
</feature>